<sequence>MFAETFDHLRTCGDGRRECQALWVGPWSDPDRITRVVHPRHNASAVGFRLDEAWLTAFWSSLAEAGEGVRVQIHTHPGAAFHSATDDAFPILATPGFLSLVIPRFALGPVGFEKAFLARFDEDHRWREVPISDHLEIV</sequence>
<comment type="caution">
    <text evidence="1">The sequence shown here is derived from an EMBL/GenBank/DDBJ whole genome shotgun (WGS) entry which is preliminary data.</text>
</comment>
<accession>A0ABU5LPV2</accession>
<evidence type="ECO:0000313" key="1">
    <source>
        <dbReference type="EMBL" id="MDZ7281969.1"/>
    </source>
</evidence>
<dbReference type="Proteomes" id="UP001292182">
    <property type="component" value="Unassembled WGS sequence"/>
</dbReference>
<protein>
    <submittedName>
        <fullName evidence="1">Mov34/MPN/PAD-1 family protein</fullName>
    </submittedName>
</protein>
<organism evidence="1 2">
    <name type="scientific">Sphingomonas sanguinis</name>
    <dbReference type="NCBI Taxonomy" id="33051"/>
    <lineage>
        <taxon>Bacteria</taxon>
        <taxon>Pseudomonadati</taxon>
        <taxon>Pseudomonadota</taxon>
        <taxon>Alphaproteobacteria</taxon>
        <taxon>Sphingomonadales</taxon>
        <taxon>Sphingomonadaceae</taxon>
        <taxon>Sphingomonas</taxon>
    </lineage>
</organism>
<proteinExistence type="predicted"/>
<reference evidence="2" key="1">
    <citation type="submission" date="2023-07" db="EMBL/GenBank/DDBJ databases">
        <title>Whole genome sequence analysis of rice epiphytic Sphingomonas sanguinis OsEp_Plm_15B2.</title>
        <authorList>
            <person name="Sahu K.P."/>
            <person name="Asharani P."/>
            <person name="Reddy B."/>
            <person name="Kumar A."/>
        </authorList>
    </citation>
    <scope>NUCLEOTIDE SEQUENCE [LARGE SCALE GENOMIC DNA]</scope>
    <source>
        <strain evidence="2">OsEp_Plm_15B2</strain>
    </source>
</reference>
<name>A0ABU5LPV2_9SPHN</name>
<dbReference type="Gene3D" id="3.40.140.10">
    <property type="entry name" value="Cytidine Deaminase, domain 2"/>
    <property type="match status" value="1"/>
</dbReference>
<evidence type="ECO:0000313" key="2">
    <source>
        <dbReference type="Proteomes" id="UP001292182"/>
    </source>
</evidence>
<dbReference type="RefSeq" id="WP_322539140.1">
    <property type="nucleotide sequence ID" value="NZ_JAOBTW010000007.1"/>
</dbReference>
<dbReference type="SUPFAM" id="SSF102712">
    <property type="entry name" value="JAB1/MPN domain"/>
    <property type="match status" value="1"/>
</dbReference>
<gene>
    <name evidence="1" type="ORF">N4G62_08015</name>
</gene>
<keyword evidence="2" id="KW-1185">Reference proteome</keyword>
<dbReference type="EMBL" id="JAOBTW010000007">
    <property type="protein sequence ID" value="MDZ7281969.1"/>
    <property type="molecule type" value="Genomic_DNA"/>
</dbReference>